<dbReference type="InterPro" id="IPR051678">
    <property type="entry name" value="AGP_Transferase"/>
</dbReference>
<dbReference type="InterPro" id="IPR011009">
    <property type="entry name" value="Kinase-like_dom_sf"/>
</dbReference>
<evidence type="ECO:0000259" key="1">
    <source>
        <dbReference type="Pfam" id="PF01636"/>
    </source>
</evidence>
<dbReference type="VEuPathDB" id="FungiDB:SI65_09963"/>
<gene>
    <name evidence="2" type="ORF">SI65_09963</name>
</gene>
<dbReference type="CDD" id="cd05120">
    <property type="entry name" value="APH_ChoK_like"/>
    <property type="match status" value="1"/>
</dbReference>
<proteinExistence type="predicted"/>
<dbReference type="PANTHER" id="PTHR21310:SF58">
    <property type="entry name" value="AMINOGLYCOSIDE PHOSPHOTRANSFERASE DOMAIN-CONTAINING PROTEIN"/>
    <property type="match status" value="1"/>
</dbReference>
<dbReference type="Gene3D" id="3.90.1200.10">
    <property type="match status" value="1"/>
</dbReference>
<evidence type="ECO:0000313" key="2">
    <source>
        <dbReference type="EMBL" id="ODM14618.1"/>
    </source>
</evidence>
<name>A0A1E3B116_ASPCR</name>
<protein>
    <recommendedName>
        <fullName evidence="1">Aminoglycoside phosphotransferase domain-containing protein</fullName>
    </recommendedName>
</protein>
<dbReference type="InterPro" id="IPR002575">
    <property type="entry name" value="Aminoglycoside_PTrfase"/>
</dbReference>
<dbReference type="Proteomes" id="UP000094569">
    <property type="component" value="Unassembled WGS sequence"/>
</dbReference>
<sequence>MIYVSQHTSIPVPKIYAYVTYGPLERERYCSEPLFDTYIFMEFVEGRNLDGICVGHTNQEKKDICSQLREYVDELQSISTGEEPYIGSVDHGPVMDDVVNWYNNPGPFGSVEEFHNNIIDAFEEMSREGDVRNFLTGMVSQQKYNNVFTHGDLSPENIIMKDGKIMAIVDWAMSGWYPEYWEFAKAFYYCDWMDDWAIICWELQGRIMPSGRMIEVFEVVLGSVSRGLSKAM</sequence>
<keyword evidence="3" id="KW-1185">Reference proteome</keyword>
<dbReference type="OrthoDB" id="2906425at2759"/>
<dbReference type="SUPFAM" id="SSF56112">
    <property type="entry name" value="Protein kinase-like (PK-like)"/>
    <property type="match status" value="1"/>
</dbReference>
<feature type="domain" description="Aminoglycoside phosphotransferase" evidence="1">
    <location>
        <begin position="5"/>
        <end position="192"/>
    </location>
</feature>
<dbReference type="Pfam" id="PF01636">
    <property type="entry name" value="APH"/>
    <property type="match status" value="1"/>
</dbReference>
<dbReference type="EMBL" id="JXNT01000023">
    <property type="protein sequence ID" value="ODM14618.1"/>
    <property type="molecule type" value="Genomic_DNA"/>
</dbReference>
<accession>A0A1E3B116</accession>
<dbReference type="PANTHER" id="PTHR21310">
    <property type="entry name" value="AMINOGLYCOSIDE PHOSPHOTRANSFERASE-RELATED-RELATED"/>
    <property type="match status" value="1"/>
</dbReference>
<reference evidence="2 3" key="1">
    <citation type="journal article" date="2016" name="BMC Genomics">
        <title>Comparative genomic and transcriptomic analyses of the Fuzhuan brick tea-fermentation fungus Aspergillus cristatus.</title>
        <authorList>
            <person name="Ge Y."/>
            <person name="Wang Y."/>
            <person name="Liu Y."/>
            <person name="Tan Y."/>
            <person name="Ren X."/>
            <person name="Zhang X."/>
            <person name="Hyde K.D."/>
            <person name="Liu Y."/>
            <person name="Liu Z."/>
        </authorList>
    </citation>
    <scope>NUCLEOTIDE SEQUENCE [LARGE SCALE GENOMIC DNA]</scope>
    <source>
        <strain evidence="2 3">GZAAS20.1005</strain>
    </source>
</reference>
<evidence type="ECO:0000313" key="3">
    <source>
        <dbReference type="Proteomes" id="UP000094569"/>
    </source>
</evidence>
<dbReference type="AlphaFoldDB" id="A0A1E3B116"/>
<comment type="caution">
    <text evidence="2">The sequence shown here is derived from an EMBL/GenBank/DDBJ whole genome shotgun (WGS) entry which is preliminary data.</text>
</comment>
<organism evidence="2 3">
    <name type="scientific">Aspergillus cristatus</name>
    <name type="common">Chinese Fuzhuan brick tea-fermentation fungus</name>
    <name type="synonym">Eurotium cristatum</name>
    <dbReference type="NCBI Taxonomy" id="573508"/>
    <lineage>
        <taxon>Eukaryota</taxon>
        <taxon>Fungi</taxon>
        <taxon>Dikarya</taxon>
        <taxon>Ascomycota</taxon>
        <taxon>Pezizomycotina</taxon>
        <taxon>Eurotiomycetes</taxon>
        <taxon>Eurotiomycetidae</taxon>
        <taxon>Eurotiales</taxon>
        <taxon>Aspergillaceae</taxon>
        <taxon>Aspergillus</taxon>
        <taxon>Aspergillus subgen. Aspergillus</taxon>
    </lineage>
</organism>